<name>A0A2L2SV93_9HYPO</name>
<accession>A0A2L2SV93</accession>
<evidence type="ECO:0000313" key="3">
    <source>
        <dbReference type="Proteomes" id="UP000245910"/>
    </source>
</evidence>
<sequence length="130" mass="14725">MGPIPLQLLEASARSAVGCHAEDDIQRTVIFMIVSKRDELWHWNAFGRFEPPRASLGFAMVFMADVLTSKQQIAVVQYIVTLDRVTKGNQSQYLQRQGGPRPERLILSRPAPRSDTSIQTNPLEPITFRF</sequence>
<evidence type="ECO:0000256" key="1">
    <source>
        <dbReference type="SAM" id="MobiDB-lite"/>
    </source>
</evidence>
<evidence type="ECO:0000313" key="2">
    <source>
        <dbReference type="EMBL" id="CEI60408.1"/>
    </source>
</evidence>
<feature type="region of interest" description="Disordered" evidence="1">
    <location>
        <begin position="90"/>
        <end position="121"/>
    </location>
</feature>
<keyword evidence="3" id="KW-1185">Reference proteome</keyword>
<organism evidence="2 3">
    <name type="scientific">Fusarium venenatum</name>
    <dbReference type="NCBI Taxonomy" id="56646"/>
    <lineage>
        <taxon>Eukaryota</taxon>
        <taxon>Fungi</taxon>
        <taxon>Dikarya</taxon>
        <taxon>Ascomycota</taxon>
        <taxon>Pezizomycotina</taxon>
        <taxon>Sordariomycetes</taxon>
        <taxon>Hypocreomycetidae</taxon>
        <taxon>Hypocreales</taxon>
        <taxon>Nectriaceae</taxon>
        <taxon>Fusarium</taxon>
    </lineage>
</organism>
<proteinExistence type="predicted"/>
<reference evidence="3" key="1">
    <citation type="submission" date="2014-10" db="EMBL/GenBank/DDBJ databases">
        <authorList>
            <person name="King R."/>
        </authorList>
    </citation>
    <scope>NUCLEOTIDE SEQUENCE [LARGE SCALE GENOMIC DNA]</scope>
    <source>
        <strain evidence="3">A3/5</strain>
    </source>
</reference>
<protein>
    <submittedName>
        <fullName evidence="2">Uncharacterized protein</fullName>
    </submittedName>
</protein>
<dbReference type="Proteomes" id="UP000245910">
    <property type="component" value="Chromosome II"/>
</dbReference>
<dbReference type="AlphaFoldDB" id="A0A2L2SV93"/>
<dbReference type="EMBL" id="LN649230">
    <property type="protein sequence ID" value="CEI60408.1"/>
    <property type="molecule type" value="Genomic_DNA"/>
</dbReference>